<reference evidence="10" key="2">
    <citation type="journal article" date="2021" name="PeerJ">
        <title>Extensive microbial diversity within the chicken gut microbiome revealed by metagenomics and culture.</title>
        <authorList>
            <person name="Gilroy R."/>
            <person name="Ravi A."/>
            <person name="Getino M."/>
            <person name="Pursley I."/>
            <person name="Horton D.L."/>
            <person name="Alikhan N.F."/>
            <person name="Baker D."/>
            <person name="Gharbi K."/>
            <person name="Hall N."/>
            <person name="Watson M."/>
            <person name="Adriaenssens E.M."/>
            <person name="Foster-Nyarko E."/>
            <person name="Jarju S."/>
            <person name="Secka A."/>
            <person name="Antonio M."/>
            <person name="Oren A."/>
            <person name="Chaudhuri R.R."/>
            <person name="La Ragione R."/>
            <person name="Hildebrand F."/>
            <person name="Pallen M.J."/>
        </authorList>
    </citation>
    <scope>NUCLEOTIDE SEQUENCE</scope>
    <source>
        <strain evidence="10">ChiSxjej2B14-8506</strain>
    </source>
</reference>
<dbReference type="InterPro" id="IPR050500">
    <property type="entry name" value="Phos_Acetyltrans/Butyryltrans"/>
</dbReference>
<evidence type="ECO:0000256" key="6">
    <source>
        <dbReference type="ARBA" id="ARBA00022679"/>
    </source>
</evidence>
<comment type="caution">
    <text evidence="10">The sequence shown here is derived from an EMBL/GenBank/DDBJ whole genome shotgun (WGS) entry which is preliminary data.</text>
</comment>
<dbReference type="NCBIfam" id="TIGR00651">
    <property type="entry name" value="pta"/>
    <property type="match status" value="1"/>
</dbReference>
<dbReference type="InterPro" id="IPR004614">
    <property type="entry name" value="P_AcTrfase"/>
</dbReference>
<dbReference type="Pfam" id="PF01515">
    <property type="entry name" value="PTA_PTB"/>
    <property type="match status" value="1"/>
</dbReference>
<evidence type="ECO:0000259" key="9">
    <source>
        <dbReference type="Pfam" id="PF01515"/>
    </source>
</evidence>
<comment type="pathway">
    <text evidence="2">Metabolic intermediate biosynthesis; acetyl-CoA biosynthesis; acetyl-CoA from acetate: step 2/2.</text>
</comment>
<evidence type="ECO:0000313" key="10">
    <source>
        <dbReference type="EMBL" id="HIU46012.1"/>
    </source>
</evidence>
<dbReference type="PANTHER" id="PTHR43356">
    <property type="entry name" value="PHOSPHATE ACETYLTRANSFERASE"/>
    <property type="match status" value="1"/>
</dbReference>
<gene>
    <name evidence="10" type="primary">pta</name>
    <name evidence="10" type="ORF">IAC59_01975</name>
</gene>
<accession>A0A9D1S495</accession>
<proteinExistence type="inferred from homology"/>
<evidence type="ECO:0000256" key="5">
    <source>
        <dbReference type="ARBA" id="ARBA00021528"/>
    </source>
</evidence>
<dbReference type="PANTHER" id="PTHR43356:SF3">
    <property type="entry name" value="PHOSPHATE ACETYLTRANSFERASE"/>
    <property type="match status" value="1"/>
</dbReference>
<dbReference type="Gene3D" id="3.40.50.10950">
    <property type="match status" value="1"/>
</dbReference>
<dbReference type="EC" id="2.3.1.8" evidence="4"/>
<dbReference type="InterPro" id="IPR042113">
    <property type="entry name" value="P_AcTrfase_dom1"/>
</dbReference>
<evidence type="ECO:0000256" key="8">
    <source>
        <dbReference type="ARBA" id="ARBA00031108"/>
    </source>
</evidence>
<feature type="domain" description="Phosphate acetyl/butaryl transferase" evidence="9">
    <location>
        <begin position="2"/>
        <end position="323"/>
    </location>
</feature>
<dbReference type="Gene3D" id="3.40.50.10750">
    <property type="entry name" value="Isocitrate/Isopropylmalate dehydrogenase-like"/>
    <property type="match status" value="1"/>
</dbReference>
<dbReference type="InterPro" id="IPR002505">
    <property type="entry name" value="PTA_PTB"/>
</dbReference>
<comment type="similarity">
    <text evidence="3">Belongs to the phosphate acetyltransferase and butyryltransferase family.</text>
</comment>
<dbReference type="InterPro" id="IPR012147">
    <property type="entry name" value="P_Ac_Bu_trans"/>
</dbReference>
<dbReference type="PIRSF" id="PIRSF000428">
    <property type="entry name" value="P_Ac_trans"/>
    <property type="match status" value="1"/>
</dbReference>
<evidence type="ECO:0000256" key="3">
    <source>
        <dbReference type="ARBA" id="ARBA00005656"/>
    </source>
</evidence>
<organism evidence="10 11">
    <name type="scientific">Candidatus Fimadaptatus faecigallinarum</name>
    <dbReference type="NCBI Taxonomy" id="2840814"/>
    <lineage>
        <taxon>Bacteria</taxon>
        <taxon>Bacillati</taxon>
        <taxon>Bacillota</taxon>
        <taxon>Clostridia</taxon>
        <taxon>Eubacteriales</taxon>
        <taxon>Candidatus Fimadaptatus</taxon>
    </lineage>
</organism>
<dbReference type="NCBIfam" id="NF004167">
    <property type="entry name" value="PRK05632.1"/>
    <property type="match status" value="1"/>
</dbReference>
<dbReference type="AlphaFoldDB" id="A0A9D1S495"/>
<evidence type="ECO:0000256" key="4">
    <source>
        <dbReference type="ARBA" id="ARBA00012707"/>
    </source>
</evidence>
<dbReference type="NCBIfam" id="NF007233">
    <property type="entry name" value="PRK09653.1"/>
    <property type="match status" value="1"/>
</dbReference>
<reference evidence="10" key="1">
    <citation type="submission" date="2020-10" db="EMBL/GenBank/DDBJ databases">
        <authorList>
            <person name="Gilroy R."/>
        </authorList>
    </citation>
    <scope>NUCLEOTIDE SEQUENCE</scope>
    <source>
        <strain evidence="10">ChiSxjej2B14-8506</strain>
    </source>
</reference>
<evidence type="ECO:0000313" key="11">
    <source>
        <dbReference type="Proteomes" id="UP000824123"/>
    </source>
</evidence>
<dbReference type="InterPro" id="IPR042112">
    <property type="entry name" value="P_AcTrfase_dom2"/>
</dbReference>
<dbReference type="SUPFAM" id="SSF53659">
    <property type="entry name" value="Isocitrate/Isopropylmalate dehydrogenase-like"/>
    <property type="match status" value="1"/>
</dbReference>
<dbReference type="EMBL" id="DVNK01000014">
    <property type="protein sequence ID" value="HIU46012.1"/>
    <property type="molecule type" value="Genomic_DNA"/>
</dbReference>
<evidence type="ECO:0000256" key="1">
    <source>
        <dbReference type="ARBA" id="ARBA00000705"/>
    </source>
</evidence>
<evidence type="ECO:0000256" key="2">
    <source>
        <dbReference type="ARBA" id="ARBA00004989"/>
    </source>
</evidence>
<dbReference type="Proteomes" id="UP000824123">
    <property type="component" value="Unassembled WGS sequence"/>
</dbReference>
<comment type="catalytic activity">
    <reaction evidence="1">
        <text>acetyl-CoA + phosphate = acetyl phosphate + CoA</text>
        <dbReference type="Rhea" id="RHEA:19521"/>
        <dbReference type="ChEBI" id="CHEBI:22191"/>
        <dbReference type="ChEBI" id="CHEBI:43474"/>
        <dbReference type="ChEBI" id="CHEBI:57287"/>
        <dbReference type="ChEBI" id="CHEBI:57288"/>
        <dbReference type="EC" id="2.3.1.8"/>
    </reaction>
</comment>
<dbReference type="GO" id="GO:0008959">
    <property type="term" value="F:phosphate acetyltransferase activity"/>
    <property type="evidence" value="ECO:0007669"/>
    <property type="project" value="UniProtKB-EC"/>
</dbReference>
<evidence type="ECO:0000256" key="7">
    <source>
        <dbReference type="ARBA" id="ARBA00023315"/>
    </source>
</evidence>
<keyword evidence="6 10" id="KW-0808">Transferase</keyword>
<keyword evidence="7 10" id="KW-0012">Acyltransferase</keyword>
<protein>
    <recommendedName>
        <fullName evidence="5">Phosphate acetyltransferase</fullName>
        <ecNumber evidence="4">2.3.1.8</ecNumber>
    </recommendedName>
    <alternativeName>
        <fullName evidence="8">Phosphotransacetylase</fullName>
    </alternativeName>
</protein>
<name>A0A9D1S495_9FIRM</name>
<sequence>MSIMEKITEKARKSIKHIVLAEGTEERNITAASLATQRGIARITLIGNPDEVKAAAKGVDLTGVDVVDPATDSHRAAYIDKLVELRGAKGVDAAKADKLLNDPLYWGVMMVKMGDADGMVSGAIHSTGDVLRPALQIIKSAKGIKSVSSCFLMEIPKREYGDNGVMVFSDCAVIPDPTAEELASIALGAAKSCALVDIEPRIAMLSFSTKGSAKHDNVTKVQQATAMVKEMAPELNVDGELQADAALVEKVGQLKSPGSPVAGKANVLVFPDLGAGNIGYKLVQRLAGAEAYGPIMQGLAKPVNDLSRGCNAEDIVATIAVTAVQAQLC</sequence>